<evidence type="ECO:0000256" key="9">
    <source>
        <dbReference type="ARBA" id="ARBA00023136"/>
    </source>
</evidence>
<dbReference type="RefSeq" id="WP_072444771.1">
    <property type="nucleotide sequence ID" value="NZ_QJJY01000033.1"/>
</dbReference>
<evidence type="ECO:0000256" key="2">
    <source>
        <dbReference type="ARBA" id="ARBA00007783"/>
    </source>
</evidence>
<dbReference type="Pfam" id="PF01061">
    <property type="entry name" value="ABC2_membrane"/>
    <property type="match status" value="1"/>
</dbReference>
<evidence type="ECO:0000313" key="13">
    <source>
        <dbReference type="Proteomes" id="UP000247755"/>
    </source>
</evidence>
<feature type="transmembrane region" description="Helical" evidence="10">
    <location>
        <begin position="148"/>
        <end position="169"/>
    </location>
</feature>
<organism evidence="12 13">
    <name type="scientific">Burkholderia pyrrocinia</name>
    <name type="common">Pseudomonas pyrrocinia</name>
    <dbReference type="NCBI Taxonomy" id="60550"/>
    <lineage>
        <taxon>Bacteria</taxon>
        <taxon>Pseudomonadati</taxon>
        <taxon>Pseudomonadota</taxon>
        <taxon>Betaproteobacteria</taxon>
        <taxon>Burkholderiales</taxon>
        <taxon>Burkholderiaceae</taxon>
        <taxon>Burkholderia</taxon>
        <taxon>Burkholderia cepacia complex</taxon>
    </lineage>
</organism>
<dbReference type="InterPro" id="IPR000412">
    <property type="entry name" value="ABC_2_transport"/>
</dbReference>
<dbReference type="GO" id="GO:0140359">
    <property type="term" value="F:ABC-type transporter activity"/>
    <property type="evidence" value="ECO:0007669"/>
    <property type="project" value="InterPro"/>
</dbReference>
<dbReference type="GO" id="GO:0015920">
    <property type="term" value="P:lipopolysaccharide transport"/>
    <property type="evidence" value="ECO:0007669"/>
    <property type="project" value="TreeGrafter"/>
</dbReference>
<evidence type="ECO:0000256" key="6">
    <source>
        <dbReference type="ARBA" id="ARBA00022692"/>
    </source>
</evidence>
<dbReference type="InterPro" id="IPR013525">
    <property type="entry name" value="ABC2_TM"/>
</dbReference>
<sequence length="262" mass="29343">MFATPFRDSLAIQTRVIAALFMREIITRFGRHNIGFLWLFVEPMTFTLGIAGLWYITRSTHGHHVPIVEFALTGYSTVLLWRNCATRCVGGLTPNLSLLFHRNVKPIDVFLARILLEVAGATCSFYLLAIVFHVTGLSELPQHAGRVIAAWLLTTYLSTGLGVFVGAVSELSEMVERVWHTVTYLLFPFSGAVFMVDWLPPAARDAVLLLPWVHGVEMLRSGFLGEGYTWHYSVAYMVTVSSFLFLAGLLVLRLVHRRVEAG</sequence>
<keyword evidence="7 10" id="KW-1133">Transmembrane helix</keyword>
<protein>
    <submittedName>
        <fullName evidence="12">Capsular polysaccharide transport system permease protein</fullName>
    </submittedName>
</protein>
<comment type="similarity">
    <text evidence="2">Belongs to the ABC-2 integral membrane protein family.</text>
</comment>
<evidence type="ECO:0000256" key="7">
    <source>
        <dbReference type="ARBA" id="ARBA00022989"/>
    </source>
</evidence>
<feature type="transmembrane region" description="Helical" evidence="10">
    <location>
        <begin position="110"/>
        <end position="136"/>
    </location>
</feature>
<evidence type="ECO:0000256" key="3">
    <source>
        <dbReference type="ARBA" id="ARBA00022448"/>
    </source>
</evidence>
<comment type="subcellular location">
    <subcellularLocation>
        <location evidence="1">Cell membrane</location>
        <topology evidence="1">Multi-pass membrane protein</topology>
    </subcellularLocation>
</comment>
<dbReference type="Proteomes" id="UP000247755">
    <property type="component" value="Unassembled WGS sequence"/>
</dbReference>
<keyword evidence="5" id="KW-0762">Sugar transport</keyword>
<feature type="transmembrane region" description="Helical" evidence="10">
    <location>
        <begin position="181"/>
        <end position="199"/>
    </location>
</feature>
<dbReference type="GO" id="GO:0015774">
    <property type="term" value="P:polysaccharide transport"/>
    <property type="evidence" value="ECO:0007669"/>
    <property type="project" value="UniProtKB-KW"/>
</dbReference>
<accession>A0A318HZ32</accession>
<evidence type="ECO:0000256" key="8">
    <source>
        <dbReference type="ARBA" id="ARBA00023047"/>
    </source>
</evidence>
<comment type="caution">
    <text evidence="12">The sequence shown here is derived from an EMBL/GenBank/DDBJ whole genome shotgun (WGS) entry which is preliminary data.</text>
</comment>
<dbReference type="EMBL" id="QJJY01000033">
    <property type="protein sequence ID" value="PXX23824.1"/>
    <property type="molecule type" value="Genomic_DNA"/>
</dbReference>
<evidence type="ECO:0000313" key="12">
    <source>
        <dbReference type="EMBL" id="PXX23824.1"/>
    </source>
</evidence>
<dbReference type="GO" id="GO:0043190">
    <property type="term" value="C:ATP-binding cassette (ABC) transporter complex"/>
    <property type="evidence" value="ECO:0007669"/>
    <property type="project" value="InterPro"/>
</dbReference>
<gene>
    <name evidence="12" type="ORF">NA66_103340</name>
</gene>
<reference evidence="12 13" key="1">
    <citation type="submission" date="2018-05" db="EMBL/GenBank/DDBJ databases">
        <title>Comparative genomics of bacterial root endophytes of switchgrass collected from native prairies over two seasons.</title>
        <authorList>
            <person name="Tang Y."/>
        </authorList>
    </citation>
    <scope>NUCLEOTIDE SEQUENCE [LARGE SCALE GENOMIC DNA]</scope>
    <source>
        <strain evidence="12 13">NFIX32</strain>
    </source>
</reference>
<feature type="domain" description="ABC-2 type transporter transmembrane" evidence="11">
    <location>
        <begin position="17"/>
        <end position="223"/>
    </location>
</feature>
<evidence type="ECO:0000256" key="10">
    <source>
        <dbReference type="SAM" id="Phobius"/>
    </source>
</evidence>
<evidence type="ECO:0000256" key="5">
    <source>
        <dbReference type="ARBA" id="ARBA00022597"/>
    </source>
</evidence>
<dbReference type="AlphaFoldDB" id="A0A318HZ32"/>
<keyword evidence="8" id="KW-0625">Polysaccharide transport</keyword>
<evidence type="ECO:0000259" key="11">
    <source>
        <dbReference type="Pfam" id="PF01061"/>
    </source>
</evidence>
<feature type="transmembrane region" description="Helical" evidence="10">
    <location>
        <begin position="36"/>
        <end position="56"/>
    </location>
</feature>
<dbReference type="PANTHER" id="PTHR30413:SF10">
    <property type="entry name" value="CAPSULE POLYSACCHARIDE EXPORT INNER-MEMBRANE PROTEIN CTRC"/>
    <property type="match status" value="1"/>
</dbReference>
<name>A0A318HZ32_BURPY</name>
<evidence type="ECO:0000256" key="1">
    <source>
        <dbReference type="ARBA" id="ARBA00004651"/>
    </source>
</evidence>
<keyword evidence="4" id="KW-1003">Cell membrane</keyword>
<keyword evidence="9 10" id="KW-0472">Membrane</keyword>
<keyword evidence="3" id="KW-0813">Transport</keyword>
<dbReference type="PRINTS" id="PR00164">
    <property type="entry name" value="ABC2TRNSPORT"/>
</dbReference>
<keyword evidence="6 10" id="KW-0812">Transmembrane</keyword>
<feature type="transmembrane region" description="Helical" evidence="10">
    <location>
        <begin position="234"/>
        <end position="255"/>
    </location>
</feature>
<proteinExistence type="inferred from homology"/>
<dbReference type="PANTHER" id="PTHR30413">
    <property type="entry name" value="INNER MEMBRANE TRANSPORT PERMEASE"/>
    <property type="match status" value="1"/>
</dbReference>
<evidence type="ECO:0000256" key="4">
    <source>
        <dbReference type="ARBA" id="ARBA00022475"/>
    </source>
</evidence>